<dbReference type="NCBIfam" id="TIGR00549">
    <property type="entry name" value="mevalon_kin"/>
    <property type="match status" value="1"/>
</dbReference>
<dbReference type="EMBL" id="LR216287">
    <property type="protein sequence ID" value="VFJ15243.1"/>
    <property type="molecule type" value="Genomic_DNA"/>
</dbReference>
<dbReference type="PANTHER" id="PTHR43290">
    <property type="entry name" value="MEVALONATE KINASE"/>
    <property type="match status" value="1"/>
</dbReference>
<evidence type="ECO:0000256" key="6">
    <source>
        <dbReference type="ARBA" id="ARBA00022679"/>
    </source>
</evidence>
<keyword evidence="10" id="KW-0460">Magnesium</keyword>
<dbReference type="InterPro" id="IPR013750">
    <property type="entry name" value="GHMP_kinase_C_dom"/>
</dbReference>
<dbReference type="GO" id="GO:0004496">
    <property type="term" value="F:mevalonate kinase activity"/>
    <property type="evidence" value="ECO:0007669"/>
    <property type="project" value="UniProtKB-EC"/>
</dbReference>
<dbReference type="InterPro" id="IPR014721">
    <property type="entry name" value="Ribsml_uS5_D2-typ_fold_subgr"/>
</dbReference>
<dbReference type="Proteomes" id="UP000294299">
    <property type="component" value="Chromosome NFRAN"/>
</dbReference>
<dbReference type="InterPro" id="IPR006205">
    <property type="entry name" value="Mev_gal_kin"/>
</dbReference>
<organism evidence="15 16">
    <name type="scientific">Candidatus Nitrosocosmicus franklandianus</name>
    <dbReference type="NCBI Taxonomy" id="1798806"/>
    <lineage>
        <taxon>Archaea</taxon>
        <taxon>Nitrososphaerota</taxon>
        <taxon>Nitrososphaeria</taxon>
        <taxon>Nitrososphaerales</taxon>
        <taxon>Nitrososphaeraceae</taxon>
        <taxon>Candidatus Nitrosocosmicus</taxon>
    </lineage>
</organism>
<evidence type="ECO:0000256" key="7">
    <source>
        <dbReference type="ARBA" id="ARBA00022741"/>
    </source>
</evidence>
<dbReference type="InterPro" id="IPR006204">
    <property type="entry name" value="GHMP_kinase_N_dom"/>
</dbReference>
<dbReference type="AlphaFoldDB" id="A0A484IBU0"/>
<name>A0A484IBU0_9ARCH</name>
<dbReference type="Pfam" id="PF00288">
    <property type="entry name" value="GHMP_kinases_N"/>
    <property type="match status" value="1"/>
</dbReference>
<dbReference type="GO" id="GO:0005829">
    <property type="term" value="C:cytosol"/>
    <property type="evidence" value="ECO:0007669"/>
    <property type="project" value="TreeGrafter"/>
</dbReference>
<evidence type="ECO:0000256" key="1">
    <source>
        <dbReference type="ARBA" id="ARBA00004496"/>
    </source>
</evidence>
<evidence type="ECO:0000259" key="14">
    <source>
        <dbReference type="Pfam" id="PF08544"/>
    </source>
</evidence>
<keyword evidence="11" id="KW-0443">Lipid metabolism</keyword>
<dbReference type="PANTHER" id="PTHR43290:SF2">
    <property type="entry name" value="MEVALONATE KINASE"/>
    <property type="match status" value="1"/>
</dbReference>
<evidence type="ECO:0000256" key="12">
    <source>
        <dbReference type="ARBA" id="ARBA00029438"/>
    </source>
</evidence>
<keyword evidence="9" id="KW-0067">ATP-binding</keyword>
<dbReference type="SUPFAM" id="SSF55060">
    <property type="entry name" value="GHMP Kinase, C-terminal domain"/>
    <property type="match status" value="1"/>
</dbReference>
<dbReference type="InterPro" id="IPR020568">
    <property type="entry name" value="Ribosomal_Su5_D2-typ_SF"/>
</dbReference>
<comment type="similarity">
    <text evidence="2">Belongs to the GHMP kinase family. Mevalonate kinase subfamily.</text>
</comment>
<evidence type="ECO:0000256" key="5">
    <source>
        <dbReference type="ARBA" id="ARBA00022516"/>
    </source>
</evidence>
<evidence type="ECO:0000256" key="8">
    <source>
        <dbReference type="ARBA" id="ARBA00022777"/>
    </source>
</evidence>
<sequence length="358" mass="39706">MFMSRPSITTTSNSSSQTIKTMSPGKVILFGEHFVVYGYPSLIASIDKYFKVTVRRPSLYKGEIRIESNLGFTSVKYRGGEITISPMSLDTKFVNIVTKLYTIIDYLINNEKMISKELAETYKEEGLFIKLESDLPPGGGLGSSSAFCVALSGSLYYAEHNDLDQNNICNQSINAEKLINIDTSGADCSICSFGGFGTFDKINGFKRLSADMDDYQFLIINSGVAHDTYSMVERVSKFKKNNSDLFDQFCKSYLQIYEEGIKTIQSQNINHLGILINQNHELLSKLTISNTLIEKIVETCNGFGALGTKITGAGGGGCVLSLIDRSNHQSEVRLLERLGELGLEYFFTRIDTLGLRLT</sequence>
<evidence type="ECO:0000259" key="13">
    <source>
        <dbReference type="Pfam" id="PF00288"/>
    </source>
</evidence>
<dbReference type="PROSITE" id="PS00627">
    <property type="entry name" value="GHMP_KINASES_ATP"/>
    <property type="match status" value="1"/>
</dbReference>
<proteinExistence type="inferred from homology"/>
<dbReference type="UniPathway" id="UPA00057">
    <property type="reaction ID" value="UER00098"/>
</dbReference>
<dbReference type="GO" id="GO:0005524">
    <property type="term" value="F:ATP binding"/>
    <property type="evidence" value="ECO:0007669"/>
    <property type="project" value="UniProtKB-KW"/>
</dbReference>
<evidence type="ECO:0000313" key="16">
    <source>
        <dbReference type="Proteomes" id="UP000294299"/>
    </source>
</evidence>
<evidence type="ECO:0000256" key="9">
    <source>
        <dbReference type="ARBA" id="ARBA00022840"/>
    </source>
</evidence>
<evidence type="ECO:0000256" key="4">
    <source>
        <dbReference type="ARBA" id="ARBA00022490"/>
    </source>
</evidence>
<comment type="pathway">
    <text evidence="12">Isoprenoid biosynthesis; isopentenyl diphosphate biosynthesis via mevalonate pathway; isopentenyl diphosphate from (R)-mevalonate: step 1/3.</text>
</comment>
<reference evidence="15 16" key="1">
    <citation type="submission" date="2019-02" db="EMBL/GenBank/DDBJ databases">
        <authorList>
            <person name="Lehtovirta-Morley E L."/>
        </authorList>
    </citation>
    <scope>NUCLEOTIDE SEQUENCE [LARGE SCALE GENOMIC DNA]</scope>
    <source>
        <strain evidence="15">NFRAN1</strain>
    </source>
</reference>
<evidence type="ECO:0000256" key="3">
    <source>
        <dbReference type="ARBA" id="ARBA00012103"/>
    </source>
</evidence>
<dbReference type="Gene3D" id="3.30.230.10">
    <property type="match status" value="1"/>
</dbReference>
<dbReference type="SUPFAM" id="SSF54211">
    <property type="entry name" value="Ribosomal protein S5 domain 2-like"/>
    <property type="match status" value="1"/>
</dbReference>
<gene>
    <name evidence="15" type="ORF">NFRAN_2920</name>
</gene>
<evidence type="ECO:0000313" key="15">
    <source>
        <dbReference type="EMBL" id="VFJ15243.1"/>
    </source>
</evidence>
<feature type="domain" description="GHMP kinase C-terminal" evidence="14">
    <location>
        <begin position="263"/>
        <end position="333"/>
    </location>
</feature>
<evidence type="ECO:0000256" key="2">
    <source>
        <dbReference type="ARBA" id="ARBA00006495"/>
    </source>
</evidence>
<evidence type="ECO:0000256" key="11">
    <source>
        <dbReference type="ARBA" id="ARBA00023098"/>
    </source>
</evidence>
<keyword evidence="16" id="KW-1185">Reference proteome</keyword>
<dbReference type="InterPro" id="IPR036554">
    <property type="entry name" value="GHMP_kinase_C_sf"/>
</dbReference>
<dbReference type="Pfam" id="PF08544">
    <property type="entry name" value="GHMP_kinases_C"/>
    <property type="match status" value="1"/>
</dbReference>
<keyword evidence="4" id="KW-0963">Cytoplasm</keyword>
<evidence type="ECO:0000256" key="10">
    <source>
        <dbReference type="ARBA" id="ARBA00022842"/>
    </source>
</evidence>
<feature type="domain" description="GHMP kinase N-terminal" evidence="13">
    <location>
        <begin position="116"/>
        <end position="195"/>
    </location>
</feature>
<accession>A0A484IBU0</accession>
<dbReference type="InterPro" id="IPR006203">
    <property type="entry name" value="GHMP_knse_ATP-bd_CS"/>
</dbReference>
<dbReference type="EC" id="2.7.1.36" evidence="3"/>
<dbReference type="GO" id="GO:0019287">
    <property type="term" value="P:isopentenyl diphosphate biosynthetic process, mevalonate pathway"/>
    <property type="evidence" value="ECO:0007669"/>
    <property type="project" value="UniProtKB-UniPathway"/>
</dbReference>
<protein>
    <recommendedName>
        <fullName evidence="3">mevalonate kinase</fullName>
        <ecNumber evidence="3">2.7.1.36</ecNumber>
    </recommendedName>
</protein>
<comment type="subcellular location">
    <subcellularLocation>
        <location evidence="1">Cytoplasm</location>
    </subcellularLocation>
</comment>
<dbReference type="PRINTS" id="PR00959">
    <property type="entry name" value="MEVGALKINASE"/>
</dbReference>
<keyword evidence="7" id="KW-0547">Nucleotide-binding</keyword>
<keyword evidence="6" id="KW-0808">Transferase</keyword>
<keyword evidence="8 15" id="KW-0418">Kinase</keyword>
<keyword evidence="5" id="KW-0444">Lipid biosynthesis</keyword>
<dbReference type="Gene3D" id="3.30.70.890">
    <property type="entry name" value="GHMP kinase, C-terminal domain"/>
    <property type="match status" value="1"/>
</dbReference>
<dbReference type="KEGG" id="nfn:NFRAN_2920"/>